<dbReference type="PANTHER" id="PTHR23088">
    <property type="entry name" value="NITRILASE-RELATED"/>
    <property type="match status" value="1"/>
</dbReference>
<dbReference type="CDD" id="cd07581">
    <property type="entry name" value="nitrilase_3"/>
    <property type="match status" value="1"/>
</dbReference>
<evidence type="ECO:0000259" key="2">
    <source>
        <dbReference type="PROSITE" id="PS50263"/>
    </source>
</evidence>
<dbReference type="InterPro" id="IPR036526">
    <property type="entry name" value="C-N_Hydrolase_sf"/>
</dbReference>
<evidence type="ECO:0000313" key="3">
    <source>
        <dbReference type="EMBL" id="AFJ47809.1"/>
    </source>
</evidence>
<dbReference type="Proteomes" id="UP000001955">
    <property type="component" value="Chromosome"/>
</dbReference>
<dbReference type="NCBIfam" id="NF033621">
    <property type="entry name" value="de_GSH_amidase"/>
    <property type="match status" value="1"/>
</dbReference>
<evidence type="ECO:0000256" key="1">
    <source>
        <dbReference type="ARBA" id="ARBA00010613"/>
    </source>
</evidence>
<dbReference type="AlphaFoldDB" id="I2BBA5"/>
<accession>K6VWB7</accession>
<accession>I2BBA5</accession>
<dbReference type="HOGENOM" id="CLU_030130_1_2_6"/>
<comment type="similarity">
    <text evidence="1">Belongs to the carbon-nitrogen hydrolase superfamily. NIT1/NIT2 family.</text>
</comment>
<dbReference type="KEGG" id="ebt:EBL_c27380"/>
<dbReference type="OrthoDB" id="9811121at2"/>
<gene>
    <name evidence="3" type="primary">ybeM1</name>
    <name evidence="3" type="ordered locus">EBL_c27380</name>
</gene>
<dbReference type="SUPFAM" id="SSF56317">
    <property type="entry name" value="Carbon-nitrogen hydrolase"/>
    <property type="match status" value="1"/>
</dbReference>
<feature type="domain" description="CN hydrolase" evidence="2">
    <location>
        <begin position="1"/>
        <end position="238"/>
    </location>
</feature>
<dbReference type="eggNOG" id="COG0388">
    <property type="taxonomic scope" value="Bacteria"/>
</dbReference>
<organism evidence="3 4">
    <name type="scientific">Shimwellia blattae (strain ATCC 29907 / DSM 4481 / JCM 1650 / NBRC 105725 / CDC 9005-74)</name>
    <name type="common">Escherichia blattae</name>
    <dbReference type="NCBI Taxonomy" id="630626"/>
    <lineage>
        <taxon>Bacteria</taxon>
        <taxon>Pseudomonadati</taxon>
        <taxon>Pseudomonadota</taxon>
        <taxon>Gammaproteobacteria</taxon>
        <taxon>Enterobacterales</taxon>
        <taxon>Enterobacteriaceae</taxon>
        <taxon>Shimwellia</taxon>
    </lineage>
</organism>
<keyword evidence="4" id="KW-1185">Reference proteome</keyword>
<dbReference type="GO" id="GO:0016787">
    <property type="term" value="F:hydrolase activity"/>
    <property type="evidence" value="ECO:0007669"/>
    <property type="project" value="UniProtKB-KW"/>
</dbReference>
<dbReference type="PATRIC" id="fig|630626.3.peg.2653"/>
<reference evidence="3 4" key="1">
    <citation type="journal article" date="2012" name="J. Bacteriol.">
        <title>Complete genome sequence of the B12-producing Shimwellia blattae strain DSM 4481, isolated from a cockroach.</title>
        <authorList>
            <person name="Brzuszkiewicz E."/>
            <person name="Waschkowitz T."/>
            <person name="Wiezer A."/>
            <person name="Daniel R."/>
        </authorList>
    </citation>
    <scope>NUCLEOTIDE SEQUENCE [LARGE SCALE GENOMIC DNA]</scope>
    <source>
        <strain evidence="4">ATCC 29907 / DSM 4481 / JCM 1650 / NBRC 105725 / CDC 9005-74</strain>
    </source>
</reference>
<proteinExistence type="inferred from homology"/>
<name>I2BBA5_SHIBC</name>
<dbReference type="RefSeq" id="WP_002439190.1">
    <property type="nucleotide sequence ID" value="NC_017910.1"/>
</dbReference>
<dbReference type="PROSITE" id="PS50263">
    <property type="entry name" value="CN_HYDROLASE"/>
    <property type="match status" value="1"/>
</dbReference>
<dbReference type="PANTHER" id="PTHR23088:SF27">
    <property type="entry name" value="DEAMINATED GLUTATHIONE AMIDASE"/>
    <property type="match status" value="1"/>
</dbReference>
<protein>
    <submittedName>
        <fullName evidence="3">Hydrolase</fullName>
    </submittedName>
</protein>
<dbReference type="Gene3D" id="3.60.110.10">
    <property type="entry name" value="Carbon-nitrogen hydrolase"/>
    <property type="match status" value="1"/>
</dbReference>
<evidence type="ECO:0000313" key="4">
    <source>
        <dbReference type="Proteomes" id="UP000001955"/>
    </source>
</evidence>
<dbReference type="PROSITE" id="PS01227">
    <property type="entry name" value="UPF0012"/>
    <property type="match status" value="1"/>
</dbReference>
<sequence>MRTAVGQFVVGPHWQQNLATCLALMDQARAGAADLLVLPEALLARSDDDPHLSVKQAQTPDGPFLQGIVAHSKGCHLTTILTLHMRTTPGRAANTLFAVRNGQVLLSYQKLHLYDAFNVRESTLVDAGEALPGLIDVAGIKTGVMTCYDLRFPELALNLALQGAELLVVPAAWLRGPLKEQHWATLLSARALDTTCYLAAAGECGSRNIGQSRIVDPMGVVLAAAAEQPQIIWADIDAARITNVRRQLPVLANRRFSAGILQSVVQKT</sequence>
<dbReference type="Pfam" id="PF00795">
    <property type="entry name" value="CN_hydrolase"/>
    <property type="match status" value="1"/>
</dbReference>
<dbReference type="InterPro" id="IPR003010">
    <property type="entry name" value="C-N_Hydrolase"/>
</dbReference>
<dbReference type="EMBL" id="CP001560">
    <property type="protein sequence ID" value="AFJ47809.1"/>
    <property type="molecule type" value="Genomic_DNA"/>
</dbReference>
<keyword evidence="3" id="KW-0378">Hydrolase</keyword>
<dbReference type="InterPro" id="IPR001110">
    <property type="entry name" value="UPF0012_CS"/>
</dbReference>
<dbReference type="InterPro" id="IPR047999">
    <property type="entry name" value="De_GSH_amidase"/>
</dbReference>
<dbReference type="STRING" id="630626.EBL_c27380"/>